<dbReference type="Proteomes" id="UP000319523">
    <property type="component" value="Unassembled WGS sequence"/>
</dbReference>
<dbReference type="EMBL" id="VHQI01000010">
    <property type="protein sequence ID" value="TPW41077.1"/>
    <property type="molecule type" value="Genomic_DNA"/>
</dbReference>
<keyword evidence="3" id="KW-1185">Reference proteome</keyword>
<gene>
    <name evidence="2" type="ORF">FKM52_16435</name>
</gene>
<evidence type="ECO:0000313" key="2">
    <source>
        <dbReference type="EMBL" id="TPW41077.1"/>
    </source>
</evidence>
<dbReference type="InterPro" id="IPR020000">
    <property type="entry name" value="Phage_P2_LysB"/>
</dbReference>
<sequence length="149" mass="16146">MMRLLALLLAASLATLSVVYWRLSVAESDLAQAQRAIGTLSAGIESRDRAINRLNEEARESAKREATLRLQQGRASSAAINRELQIQRENDANPTLRSWSATALPDDVIRLHTRPAFSNARAYLDWLSACDQLSGAGKSPEDAGRSGGG</sequence>
<proteinExistence type="predicted"/>
<evidence type="ECO:0000256" key="1">
    <source>
        <dbReference type="SAM" id="MobiDB-lite"/>
    </source>
</evidence>
<dbReference type="AlphaFoldDB" id="A0A506V5X6"/>
<reference evidence="2 3" key="1">
    <citation type="submission" date="2019-06" db="EMBL/GenBank/DDBJ databases">
        <authorList>
            <person name="Yang Y."/>
        </authorList>
    </citation>
    <scope>NUCLEOTIDE SEQUENCE [LARGE SCALE GENOMIC DNA]</scope>
    <source>
        <strain evidence="2 3">BIT-26</strain>
    </source>
</reference>
<dbReference type="NCBIfam" id="TIGR03495">
    <property type="entry name" value="phage_LysB"/>
    <property type="match status" value="1"/>
</dbReference>
<feature type="region of interest" description="Disordered" evidence="1">
    <location>
        <begin position="57"/>
        <end position="76"/>
    </location>
</feature>
<comment type="caution">
    <text evidence="2">The sequence shown here is derived from an EMBL/GenBank/DDBJ whole genome shotgun (WGS) entry which is preliminary data.</text>
</comment>
<evidence type="ECO:0000313" key="3">
    <source>
        <dbReference type="Proteomes" id="UP000319523"/>
    </source>
</evidence>
<dbReference type="OrthoDB" id="8658549at2"/>
<accession>A0A506V5X6</accession>
<name>A0A506V5X6_9GAMM</name>
<protein>
    <submittedName>
        <fullName evidence="2">LysB family phage lysis regulatory protein</fullName>
    </submittedName>
</protein>
<organism evidence="2 3">
    <name type="scientific">Mixta tenebrionis</name>
    <dbReference type="NCBI Taxonomy" id="2562439"/>
    <lineage>
        <taxon>Bacteria</taxon>
        <taxon>Pseudomonadati</taxon>
        <taxon>Pseudomonadota</taxon>
        <taxon>Gammaproteobacteria</taxon>
        <taxon>Enterobacterales</taxon>
        <taxon>Erwiniaceae</taxon>
        <taxon>Mixta</taxon>
    </lineage>
</organism>
<feature type="compositionally biased region" description="Basic and acidic residues" evidence="1">
    <location>
        <begin position="57"/>
        <end position="67"/>
    </location>
</feature>